<protein>
    <submittedName>
        <fullName evidence="1 3">Expressed protein</fullName>
    </submittedName>
</protein>
<proteinExistence type="predicted"/>
<gene>
    <name evidence="1" type="ORF">EgrG_000711800</name>
</gene>
<dbReference type="EMBL" id="LK028591">
    <property type="protein sequence ID" value="CDS23429.1"/>
    <property type="molecule type" value="Genomic_DNA"/>
</dbReference>
<reference evidence="1" key="2">
    <citation type="submission" date="2014-06" db="EMBL/GenBank/DDBJ databases">
        <authorList>
            <person name="Aslett M."/>
        </authorList>
    </citation>
    <scope>NUCLEOTIDE SEQUENCE</scope>
</reference>
<evidence type="ECO:0000313" key="1">
    <source>
        <dbReference type="EMBL" id="CDS23429.1"/>
    </source>
</evidence>
<reference evidence="1 2" key="1">
    <citation type="journal article" date="2013" name="Nature">
        <title>The genomes of four tapeworm species reveal adaptations to parasitism.</title>
        <authorList>
            <person name="Tsai I.J."/>
            <person name="Zarowiecki M."/>
            <person name="Holroyd N."/>
            <person name="Garciarrubio A."/>
            <person name="Sanchez-Flores A."/>
            <person name="Brooks K.L."/>
            <person name="Tracey A."/>
            <person name="Bobes R.J."/>
            <person name="Fragoso G."/>
            <person name="Sciutto E."/>
            <person name="Aslett M."/>
            <person name="Beasley H."/>
            <person name="Bennett H.M."/>
            <person name="Cai J."/>
            <person name="Camicia F."/>
            <person name="Clark R."/>
            <person name="Cucher M."/>
            <person name="De Silva N."/>
            <person name="Day T.A."/>
            <person name="Deplazes P."/>
            <person name="Estrada K."/>
            <person name="Fernandez C."/>
            <person name="Holland P.W."/>
            <person name="Hou J."/>
            <person name="Hu S."/>
            <person name="Huckvale T."/>
            <person name="Hung S.S."/>
            <person name="Kamenetzky L."/>
            <person name="Keane J.A."/>
            <person name="Kiss F."/>
            <person name="Koziol U."/>
            <person name="Lambert O."/>
            <person name="Liu K."/>
            <person name="Luo X."/>
            <person name="Luo Y."/>
            <person name="Macchiaroli N."/>
            <person name="Nichol S."/>
            <person name="Paps J."/>
            <person name="Parkinson J."/>
            <person name="Pouchkina-Stantcheva N."/>
            <person name="Riddiford N."/>
            <person name="Rosenzvit M."/>
            <person name="Salinas G."/>
            <person name="Wasmuth J.D."/>
            <person name="Zamanian M."/>
            <person name="Zheng Y."/>
            <person name="Cai X."/>
            <person name="Soberon X."/>
            <person name="Olson P.D."/>
            <person name="Laclette J.P."/>
            <person name="Brehm K."/>
            <person name="Berriman M."/>
            <person name="Garciarrubio A."/>
            <person name="Bobes R.J."/>
            <person name="Fragoso G."/>
            <person name="Sanchez-Flores A."/>
            <person name="Estrada K."/>
            <person name="Cevallos M.A."/>
            <person name="Morett E."/>
            <person name="Gonzalez V."/>
            <person name="Portillo T."/>
            <person name="Ochoa-Leyva A."/>
            <person name="Jose M.V."/>
            <person name="Sciutto E."/>
            <person name="Landa A."/>
            <person name="Jimenez L."/>
            <person name="Valdes V."/>
            <person name="Carrero J.C."/>
            <person name="Larralde C."/>
            <person name="Morales-Montor J."/>
            <person name="Limon-Lason J."/>
            <person name="Soberon X."/>
            <person name="Laclette J.P."/>
        </authorList>
    </citation>
    <scope>NUCLEOTIDE SEQUENCE [LARGE SCALE GENOMIC DNA]</scope>
</reference>
<reference evidence="3" key="3">
    <citation type="submission" date="2020-10" db="UniProtKB">
        <authorList>
            <consortium name="WormBaseParasite"/>
        </authorList>
    </citation>
    <scope>IDENTIFICATION</scope>
</reference>
<organism evidence="1">
    <name type="scientific">Echinococcus granulosus</name>
    <name type="common">Hydatid tapeworm</name>
    <dbReference type="NCBI Taxonomy" id="6210"/>
    <lineage>
        <taxon>Eukaryota</taxon>
        <taxon>Metazoa</taxon>
        <taxon>Spiralia</taxon>
        <taxon>Lophotrochozoa</taxon>
        <taxon>Platyhelminthes</taxon>
        <taxon>Cestoda</taxon>
        <taxon>Eucestoda</taxon>
        <taxon>Cyclophyllidea</taxon>
        <taxon>Taeniidae</taxon>
        <taxon>Echinococcus</taxon>
        <taxon>Echinococcus granulosus group</taxon>
    </lineage>
</organism>
<accession>A0A068X0J0</accession>
<sequence length="91" mass="10322">MINFDHPLPSTSDVFLETTAAIATVFSSSVSDDLFRTILASFQLPPTQDLSLLQSQQIYDTQTQARRYAYIYTQRLQSPVCVCEHVLVYSQ</sequence>
<evidence type="ECO:0000313" key="3">
    <source>
        <dbReference type="WBParaSite" id="EgrG_000711800"/>
    </source>
</evidence>
<dbReference type="AlphaFoldDB" id="A0A068X0J0"/>
<dbReference type="Proteomes" id="UP000492820">
    <property type="component" value="Unassembled WGS sequence"/>
</dbReference>
<name>A0A068X0J0_ECHGR</name>
<dbReference type="WBParaSite" id="EgrG_000711800">
    <property type="protein sequence ID" value="EgrG_000711800"/>
    <property type="gene ID" value="EgrG_000711800"/>
</dbReference>
<evidence type="ECO:0000313" key="2">
    <source>
        <dbReference type="Proteomes" id="UP000492820"/>
    </source>
</evidence>